<evidence type="ECO:0000256" key="5">
    <source>
        <dbReference type="ARBA" id="ARBA00022741"/>
    </source>
</evidence>
<dbReference type="PANTHER" id="PTHR12358:SF106">
    <property type="entry name" value="LIPID KINASE YEGS"/>
    <property type="match status" value="1"/>
</dbReference>
<keyword evidence="3" id="KW-0808">Transferase</keyword>
<evidence type="ECO:0000256" key="3">
    <source>
        <dbReference type="ARBA" id="ARBA00022679"/>
    </source>
</evidence>
<evidence type="ECO:0000313" key="13">
    <source>
        <dbReference type="EMBL" id="SFV90950.1"/>
    </source>
</evidence>
<keyword evidence="11" id="KW-1208">Phospholipid metabolism</keyword>
<gene>
    <name evidence="13" type="ORF">MNB_SV-4-504</name>
</gene>
<dbReference type="InterPro" id="IPR005218">
    <property type="entry name" value="Diacylglycerol/lipid_kinase"/>
</dbReference>
<dbReference type="EMBL" id="FPIB01000026">
    <property type="protein sequence ID" value="SFV90950.1"/>
    <property type="molecule type" value="Genomic_DNA"/>
</dbReference>
<dbReference type="NCBIfam" id="NF009602">
    <property type="entry name" value="PRK13054.1"/>
    <property type="match status" value="1"/>
</dbReference>
<comment type="cofactor">
    <cofactor evidence="1">
        <name>Mg(2+)</name>
        <dbReference type="ChEBI" id="CHEBI:18420"/>
    </cofactor>
</comment>
<dbReference type="Gene3D" id="3.40.50.10330">
    <property type="entry name" value="Probable inorganic polyphosphate/atp-NAD kinase, domain 1"/>
    <property type="match status" value="1"/>
</dbReference>
<evidence type="ECO:0000256" key="2">
    <source>
        <dbReference type="ARBA" id="ARBA00022516"/>
    </source>
</evidence>
<dbReference type="GO" id="GO:0016301">
    <property type="term" value="F:kinase activity"/>
    <property type="evidence" value="ECO:0007669"/>
    <property type="project" value="UniProtKB-KW"/>
</dbReference>
<dbReference type="Pfam" id="PF00781">
    <property type="entry name" value="DAGK_cat"/>
    <property type="match status" value="1"/>
</dbReference>
<dbReference type="NCBIfam" id="TIGR00147">
    <property type="entry name" value="YegS/Rv2252/BmrU family lipid kinase"/>
    <property type="match status" value="1"/>
</dbReference>
<accession>A0A1W1EAK7</accession>
<reference evidence="13" key="1">
    <citation type="submission" date="2016-10" db="EMBL/GenBank/DDBJ databases">
        <authorList>
            <person name="de Groot N.N."/>
        </authorList>
    </citation>
    <scope>NUCLEOTIDE SEQUENCE</scope>
</reference>
<dbReference type="InterPro" id="IPR017438">
    <property type="entry name" value="ATP-NAD_kinase_N"/>
</dbReference>
<dbReference type="GO" id="GO:0005886">
    <property type="term" value="C:plasma membrane"/>
    <property type="evidence" value="ECO:0007669"/>
    <property type="project" value="TreeGrafter"/>
</dbReference>
<dbReference type="InterPro" id="IPR045540">
    <property type="entry name" value="YegS/DAGK_C"/>
</dbReference>
<evidence type="ECO:0000256" key="11">
    <source>
        <dbReference type="ARBA" id="ARBA00023264"/>
    </source>
</evidence>
<keyword evidence="6 13" id="KW-0418">Kinase</keyword>
<keyword evidence="2" id="KW-0444">Lipid biosynthesis</keyword>
<dbReference type="InterPro" id="IPR001206">
    <property type="entry name" value="Diacylglycerol_kinase_cat_dom"/>
</dbReference>
<evidence type="ECO:0000256" key="7">
    <source>
        <dbReference type="ARBA" id="ARBA00022840"/>
    </source>
</evidence>
<evidence type="ECO:0000256" key="4">
    <source>
        <dbReference type="ARBA" id="ARBA00022723"/>
    </source>
</evidence>
<dbReference type="InterPro" id="IPR050187">
    <property type="entry name" value="Lipid_Phosphate_FormReg"/>
</dbReference>
<evidence type="ECO:0000256" key="9">
    <source>
        <dbReference type="ARBA" id="ARBA00023098"/>
    </source>
</evidence>
<dbReference type="AlphaFoldDB" id="A0A1W1EAK7"/>
<keyword evidence="10" id="KW-0594">Phospholipid biosynthesis</keyword>
<evidence type="ECO:0000256" key="8">
    <source>
        <dbReference type="ARBA" id="ARBA00022842"/>
    </source>
</evidence>
<dbReference type="SMART" id="SM00046">
    <property type="entry name" value="DAGKc"/>
    <property type="match status" value="1"/>
</dbReference>
<keyword evidence="7" id="KW-0067">ATP-binding</keyword>
<evidence type="ECO:0000259" key="12">
    <source>
        <dbReference type="PROSITE" id="PS50146"/>
    </source>
</evidence>
<dbReference type="GO" id="GO:0005524">
    <property type="term" value="F:ATP binding"/>
    <property type="evidence" value="ECO:0007669"/>
    <property type="project" value="UniProtKB-KW"/>
</dbReference>
<dbReference type="SUPFAM" id="SSF111331">
    <property type="entry name" value="NAD kinase/diacylglycerol kinase-like"/>
    <property type="match status" value="1"/>
</dbReference>
<keyword evidence="8" id="KW-0460">Magnesium</keyword>
<protein>
    <submittedName>
        <fullName evidence="13">Transcription regulator [contains diacylglycerol kinase catalytic domain]</fullName>
    </submittedName>
</protein>
<feature type="domain" description="DAGKc" evidence="12">
    <location>
        <begin position="1"/>
        <end position="128"/>
    </location>
</feature>
<sequence length="300" mass="32380">MIRVILNGKRALDETFRDAVMQLRSEGVEIGVRVTWEYGDAIRFVKEASCEGVEKVVIAGGDGSVNEAVNGLMRLPKAQRPKLSILPMGTANDFATACELPVLPLEALRLAVEGESYAVDVVQANDRYFINVASSGFGAQIVADTPPSLKNFLGGGAYTLSAVIRALGYTAHEGRLIADGLDVEGKTIAGVVCNGRQAGGGQMLAPNAYIDDGLLDIVIILEFPVTDLGEVIAEMLDYEHSGTYVKRFQKRWVESIPKTKSAVNLDGEPYSAKSIRFEIRHKEIELLLPKGCPVLKDSGL</sequence>
<dbReference type="GO" id="GO:0046872">
    <property type="term" value="F:metal ion binding"/>
    <property type="evidence" value="ECO:0007669"/>
    <property type="project" value="UniProtKB-KW"/>
</dbReference>
<proteinExistence type="predicted"/>
<dbReference type="GO" id="GO:0008654">
    <property type="term" value="P:phospholipid biosynthetic process"/>
    <property type="evidence" value="ECO:0007669"/>
    <property type="project" value="UniProtKB-KW"/>
</dbReference>
<dbReference type="Gene3D" id="2.60.200.40">
    <property type="match status" value="1"/>
</dbReference>
<dbReference type="PANTHER" id="PTHR12358">
    <property type="entry name" value="SPHINGOSINE KINASE"/>
    <property type="match status" value="1"/>
</dbReference>
<keyword evidence="9" id="KW-0443">Lipid metabolism</keyword>
<dbReference type="Pfam" id="PF19279">
    <property type="entry name" value="YegS_C"/>
    <property type="match status" value="1"/>
</dbReference>
<evidence type="ECO:0000256" key="10">
    <source>
        <dbReference type="ARBA" id="ARBA00023209"/>
    </source>
</evidence>
<organism evidence="13">
    <name type="scientific">hydrothermal vent metagenome</name>
    <dbReference type="NCBI Taxonomy" id="652676"/>
    <lineage>
        <taxon>unclassified sequences</taxon>
        <taxon>metagenomes</taxon>
        <taxon>ecological metagenomes</taxon>
    </lineage>
</organism>
<keyword evidence="5" id="KW-0547">Nucleotide-binding</keyword>
<name>A0A1W1EAK7_9ZZZZ</name>
<evidence type="ECO:0000256" key="1">
    <source>
        <dbReference type="ARBA" id="ARBA00001946"/>
    </source>
</evidence>
<keyword evidence="4" id="KW-0479">Metal-binding</keyword>
<evidence type="ECO:0000256" key="6">
    <source>
        <dbReference type="ARBA" id="ARBA00022777"/>
    </source>
</evidence>
<dbReference type="InterPro" id="IPR016064">
    <property type="entry name" value="NAD/diacylglycerol_kinase_sf"/>
</dbReference>
<dbReference type="PROSITE" id="PS50146">
    <property type="entry name" value="DAGK"/>
    <property type="match status" value="1"/>
</dbReference>